<protein>
    <recommendedName>
        <fullName evidence="6">Putative mRNA interferase YoeB</fullName>
    </recommendedName>
</protein>
<accession>A0A344LMZ1</accession>
<evidence type="ECO:0000256" key="6">
    <source>
        <dbReference type="ARBA" id="ARBA00030388"/>
    </source>
</evidence>
<evidence type="ECO:0000256" key="2">
    <source>
        <dbReference type="ARBA" id="ARBA00022649"/>
    </source>
</evidence>
<dbReference type="GO" id="GO:0016787">
    <property type="term" value="F:hydrolase activity"/>
    <property type="evidence" value="ECO:0007669"/>
    <property type="project" value="UniProtKB-KW"/>
</dbReference>
<evidence type="ECO:0000256" key="1">
    <source>
        <dbReference type="ARBA" id="ARBA00008172"/>
    </source>
</evidence>
<keyword evidence="5" id="KW-0378">Hydrolase</keyword>
<keyword evidence="4" id="KW-0255">Endonuclease</keyword>
<dbReference type="InterPro" id="IPR009614">
    <property type="entry name" value="YoeB_toxin"/>
</dbReference>
<proteinExistence type="inferred from homology"/>
<dbReference type="OrthoDB" id="9801102at2"/>
<dbReference type="Proteomes" id="UP000251561">
    <property type="component" value="Chromosome"/>
</dbReference>
<evidence type="ECO:0000313" key="8">
    <source>
        <dbReference type="Proteomes" id="UP000251561"/>
    </source>
</evidence>
<dbReference type="NCBIfam" id="TIGR02116">
    <property type="entry name" value="toxin_Txe_YoeB"/>
    <property type="match status" value="1"/>
</dbReference>
<keyword evidence="2" id="KW-1277">Toxin-antitoxin system</keyword>
<name>A0A344LMZ1_9FLAO</name>
<dbReference type="PANTHER" id="PTHR38039">
    <property type="entry name" value="TOXIN YOEB"/>
    <property type="match status" value="1"/>
</dbReference>
<evidence type="ECO:0000313" key="7">
    <source>
        <dbReference type="EMBL" id="AXB55283.1"/>
    </source>
</evidence>
<sequence length="93" mass="10979">MGKYFVEFDDIARKDLKNHYKSGNKATIKKIEKILLELTETPFFGEGQPEELKYSLNGYWSRRINQKDRMVYRVEEEIVTVIIVSAMGHYSDK</sequence>
<evidence type="ECO:0000256" key="5">
    <source>
        <dbReference type="ARBA" id="ARBA00022801"/>
    </source>
</evidence>
<organism evidence="7 8">
    <name type="scientific">Flavobacterium fluviale</name>
    <dbReference type="NCBI Taxonomy" id="2249356"/>
    <lineage>
        <taxon>Bacteria</taxon>
        <taxon>Pseudomonadati</taxon>
        <taxon>Bacteroidota</taxon>
        <taxon>Flavobacteriia</taxon>
        <taxon>Flavobacteriales</taxon>
        <taxon>Flavobacteriaceae</taxon>
        <taxon>Flavobacterium</taxon>
    </lineage>
</organism>
<reference evidence="7 8" key="1">
    <citation type="submission" date="2018-06" db="EMBL/GenBank/DDBJ databases">
        <title>Genome sequencing of Flavobacterium.</title>
        <authorList>
            <person name="Baek M.-G."/>
            <person name="Yi H."/>
        </authorList>
    </citation>
    <scope>NUCLEOTIDE SEQUENCE [LARGE SCALE GENOMIC DNA]</scope>
    <source>
        <strain evidence="7 8">HYN0086</strain>
    </source>
</reference>
<dbReference type="RefSeq" id="WP_113676410.1">
    <property type="nucleotide sequence ID" value="NZ_CP030261.1"/>
</dbReference>
<dbReference type="KEGG" id="ffl:HYN86_01145"/>
<dbReference type="GO" id="GO:0004519">
    <property type="term" value="F:endonuclease activity"/>
    <property type="evidence" value="ECO:0007669"/>
    <property type="project" value="UniProtKB-KW"/>
</dbReference>
<dbReference type="EMBL" id="CP030261">
    <property type="protein sequence ID" value="AXB55283.1"/>
    <property type="molecule type" value="Genomic_DNA"/>
</dbReference>
<dbReference type="Gene3D" id="3.30.2310.20">
    <property type="entry name" value="RelE-like"/>
    <property type="match status" value="1"/>
</dbReference>
<dbReference type="Pfam" id="PF06769">
    <property type="entry name" value="YoeB_toxin"/>
    <property type="match status" value="1"/>
</dbReference>
<dbReference type="AlphaFoldDB" id="A0A344LMZ1"/>
<keyword evidence="3" id="KW-0540">Nuclease</keyword>
<dbReference type="SUPFAM" id="SSF143011">
    <property type="entry name" value="RelE-like"/>
    <property type="match status" value="1"/>
</dbReference>
<dbReference type="GO" id="GO:0006401">
    <property type="term" value="P:RNA catabolic process"/>
    <property type="evidence" value="ECO:0007669"/>
    <property type="project" value="InterPro"/>
</dbReference>
<dbReference type="GO" id="GO:0045892">
    <property type="term" value="P:negative regulation of DNA-templated transcription"/>
    <property type="evidence" value="ECO:0007669"/>
    <property type="project" value="TreeGrafter"/>
</dbReference>
<keyword evidence="8" id="KW-1185">Reference proteome</keyword>
<gene>
    <name evidence="7" type="ORF">HYN86_01145</name>
</gene>
<evidence type="ECO:0000256" key="4">
    <source>
        <dbReference type="ARBA" id="ARBA00022759"/>
    </source>
</evidence>
<dbReference type="InterPro" id="IPR035093">
    <property type="entry name" value="RelE/ParE_toxin_dom_sf"/>
</dbReference>
<evidence type="ECO:0000256" key="3">
    <source>
        <dbReference type="ARBA" id="ARBA00022722"/>
    </source>
</evidence>
<comment type="similarity">
    <text evidence="1">Belongs to the YoeB family.</text>
</comment>
<dbReference type="PANTHER" id="PTHR38039:SF1">
    <property type="entry name" value="TOXIN YOEB"/>
    <property type="match status" value="1"/>
</dbReference>